<dbReference type="InterPro" id="IPR003439">
    <property type="entry name" value="ABC_transporter-like_ATP-bd"/>
</dbReference>
<dbReference type="SUPFAM" id="SSF52540">
    <property type="entry name" value="P-loop containing nucleoside triphosphate hydrolases"/>
    <property type="match status" value="1"/>
</dbReference>
<feature type="coiled-coil region" evidence="3">
    <location>
        <begin position="299"/>
        <end position="333"/>
    </location>
</feature>
<dbReference type="SUPFAM" id="SSF82714">
    <property type="entry name" value="Multidrug efflux transporter AcrB TolC docking domain, DN and DC subdomains"/>
    <property type="match status" value="1"/>
</dbReference>
<evidence type="ECO:0000256" key="4">
    <source>
        <dbReference type="SAM" id="Phobius"/>
    </source>
</evidence>
<dbReference type="EMBL" id="CZAP01000005">
    <property type="protein sequence ID" value="CUP36913.1"/>
    <property type="molecule type" value="Genomic_DNA"/>
</dbReference>
<dbReference type="Gene3D" id="3.40.50.300">
    <property type="entry name" value="P-loop containing nucleotide triphosphate hydrolases"/>
    <property type="match status" value="1"/>
</dbReference>
<dbReference type="PROSITE" id="PS50893">
    <property type="entry name" value="ABC_TRANSPORTER_2"/>
    <property type="match status" value="1"/>
</dbReference>
<reference evidence="6 8" key="1">
    <citation type="submission" date="2015-09" db="EMBL/GenBank/DDBJ databases">
        <authorList>
            <consortium name="Pathogen Informatics"/>
        </authorList>
    </citation>
    <scope>NUCLEOTIDE SEQUENCE [LARGE SCALE GENOMIC DNA]</scope>
    <source>
        <strain evidence="6 8">2789STDY5834899</strain>
    </source>
</reference>
<dbReference type="EMBL" id="CP083681">
    <property type="protein sequence ID" value="UYU73379.1"/>
    <property type="molecule type" value="Genomic_DNA"/>
</dbReference>
<evidence type="ECO:0000256" key="3">
    <source>
        <dbReference type="SAM" id="Coils"/>
    </source>
</evidence>
<feature type="transmembrane region" description="Helical" evidence="4">
    <location>
        <begin position="523"/>
        <end position="542"/>
    </location>
</feature>
<dbReference type="Pfam" id="PF00005">
    <property type="entry name" value="ABC_tran"/>
    <property type="match status" value="1"/>
</dbReference>
<sequence>MNFLLNRRITICMLFIALSLLGYVSYKQLPVELLPNAELPVLFVQVSSQQDMDPSYVESEVIIPLEGAVSAIGGVDKLQSYIDRRQSSIQIDFKKNINFKMTSLKLQEKVNEIAASLPTGFTVQVQKVDIAQMNNNFMVLQVRGTGGTDRVRSLVDEDVRSDLENIDGVASVNIYGGRQKAIEVRLNPEACKALNLTASKISGLLSQNTQEKTFVGFADEPDSKNFVHVNAMYTKVSDLENIVVAPGPILLKDVATVFFDLKDETTYSRVNGKEAVSVALINDSQANLIELSHRVSDVIEKLNEKLAPLELEIVIQENKAETMENNINQIINLALVGGLLAVFVLWLFLKNMRLVFFIALSIPISVYTAFNFFYAFGITINSLTLVGMALAIGMLLDNSVVVLENIYRLSGNGYTPERSVTQGTKEVWRSIVAATLTTITVFLPFVFSDNFLIKLIGHHIGVSIISTLTISLFVALLFIPMITYLLLKSKSGNSVVYEKVSIVQRPMQVYLVLLKTCMRNPGVTVFGAVILLFATLILSLTLNVQQMKEVASDRFNISVVMPTGSTLENTDKIVKVLEERLEDFPEKKDLICRIREKEATLTLVLQEDYTKIAKRKIADIKADVQTKVANINGAEIYVSDAMGGGGDNSALSSLGGFMRLLGIGDNSERVVIRGSDFEMMQMVAEEVRYLLDEQDFVQHTHVSYTPRQAEINLNFDPILLTAYDINRGNITTGLTALNNEYSSEATFKVGEDIYDIIIRDEIPEKETEEEAQEKAQKEKTVDDLRAIRIENANGGMHNLEDISSLNYGRGRSRIIRVNQDKQIEVYYAFPRDVQSSKDLLGGYRSDIDQLIASYNLPSGVAVQVFHEEDEFGDFKFLILAAFLLIFMILASVFESVVTPFVLLFTIPLAAIGSLLALLLSSNSLMNANTLTGFLILLGVVVNNGIILIDYANILRKRGYRRNRALMTAGMSRIRPILITSITTIAAMLPLAMGDTEYAGAIGAPFAITVIGGLFFSAMLTLILIPTVCMGLENVLQWYRSLSRKLWTIHLILFVSGVICIWLYTDGILWQSIYLVALIAGIPGMTYFAQTSLRRAKAEVINPDEEIRISVRNLVKIYDWPGHISRQWNSGLQLRKRLGLSNEYHSLKDFINVLWQFGILLFAIYFTYFFIHNRLWIFLFSFAIYAAILYLWRKVRSYLYYRYGDNRVTKIVNRVIFWSLPPLILFQLFRKLDNNGLVIMIGLLWLVGIAIYVTSQYLYDHDVNIERVTGRFAGLRRSYFRMVKSVPMIGKRRKPFKALRGVSFEIQTGMFGLLGPNGAGKSTLMRVICGIFEQSYGSIWINGLDTRIYREELQSLIGFLPQEFGTYENMTSWEFLDYQAILKGIVDGELRKERLDYVLKAVHMYERKDEKIGSFSGGMKQRIGIALILLHLPRILVVDEPTAGLDPRERIRFRNLLVELSKDRIVIFSTHIIEDISSSCNQVVVINKGELKYFGDPSDMVEMANGKVWQFNIDKTEFEKVLDKSLVIHHIQEGDTIRVRYLSVGQPYEGAVEVEANLEDAYLCLLKNMN</sequence>
<dbReference type="GO" id="GO:0005524">
    <property type="term" value="F:ATP binding"/>
    <property type="evidence" value="ECO:0007669"/>
    <property type="project" value="UniProtKB-KW"/>
</dbReference>
<feature type="transmembrane region" description="Helical" evidence="4">
    <location>
        <begin position="931"/>
        <end position="952"/>
    </location>
</feature>
<evidence type="ECO:0000256" key="2">
    <source>
        <dbReference type="ARBA" id="ARBA00022840"/>
    </source>
</evidence>
<evidence type="ECO:0000313" key="8">
    <source>
        <dbReference type="Proteomes" id="UP000095576"/>
    </source>
</evidence>
<dbReference type="PRINTS" id="PR00702">
    <property type="entry name" value="ACRIFLAVINRP"/>
</dbReference>
<feature type="transmembrane region" description="Helical" evidence="4">
    <location>
        <begin position="330"/>
        <end position="349"/>
    </location>
</feature>
<feature type="transmembrane region" description="Helical" evidence="4">
    <location>
        <begin position="382"/>
        <end position="406"/>
    </location>
</feature>
<dbReference type="PATRIC" id="fig|818.23.peg.3167"/>
<organism evidence="6 8">
    <name type="scientific">Bacteroides thetaiotaomicron</name>
    <dbReference type="NCBI Taxonomy" id="818"/>
    <lineage>
        <taxon>Bacteria</taxon>
        <taxon>Pseudomonadati</taxon>
        <taxon>Bacteroidota</taxon>
        <taxon>Bacteroidia</taxon>
        <taxon>Bacteroidales</taxon>
        <taxon>Bacteroidaceae</taxon>
        <taxon>Bacteroides</taxon>
    </lineage>
</organism>
<feature type="domain" description="ABC transporter" evidence="5">
    <location>
        <begin position="1282"/>
        <end position="1512"/>
    </location>
</feature>
<feature type="transmembrane region" description="Helical" evidence="4">
    <location>
        <begin position="900"/>
        <end position="919"/>
    </location>
</feature>
<dbReference type="Gene3D" id="3.30.70.1430">
    <property type="entry name" value="Multidrug efflux transporter AcrB pore domain"/>
    <property type="match status" value="2"/>
</dbReference>
<keyword evidence="3" id="KW-0175">Coiled coil</keyword>
<dbReference type="KEGG" id="btho:Btheta7330_03076"/>
<dbReference type="GO" id="GO:0005886">
    <property type="term" value="C:plasma membrane"/>
    <property type="evidence" value="ECO:0007669"/>
    <property type="project" value="TreeGrafter"/>
</dbReference>
<feature type="transmembrane region" description="Helical" evidence="4">
    <location>
        <begin position="1149"/>
        <end position="1168"/>
    </location>
</feature>
<dbReference type="GO" id="GO:0016887">
    <property type="term" value="F:ATP hydrolysis activity"/>
    <property type="evidence" value="ECO:0007669"/>
    <property type="project" value="InterPro"/>
</dbReference>
<dbReference type="Proteomes" id="UP001156216">
    <property type="component" value="Chromosome"/>
</dbReference>
<dbReference type="CDD" id="cd03264">
    <property type="entry name" value="ABC_drug_resistance_like"/>
    <property type="match status" value="1"/>
</dbReference>
<feature type="transmembrane region" description="Helical" evidence="4">
    <location>
        <begin position="1235"/>
        <end position="1258"/>
    </location>
</feature>
<dbReference type="Gene3D" id="1.20.1640.10">
    <property type="entry name" value="Multidrug efflux transporter AcrB transmembrane domain"/>
    <property type="match status" value="2"/>
</dbReference>
<accession>A0A0P0FRG3</accession>
<evidence type="ECO:0000313" key="7">
    <source>
        <dbReference type="EMBL" id="UYU73379.1"/>
    </source>
</evidence>
<evidence type="ECO:0000256" key="1">
    <source>
        <dbReference type="ARBA" id="ARBA00022741"/>
    </source>
</evidence>
<dbReference type="PANTHER" id="PTHR32063:SF0">
    <property type="entry name" value="SWARMING MOTILITY PROTEIN SWRC"/>
    <property type="match status" value="1"/>
</dbReference>
<dbReference type="InterPro" id="IPR001036">
    <property type="entry name" value="Acrflvin-R"/>
</dbReference>
<feature type="transmembrane region" description="Helical" evidence="4">
    <location>
        <begin position="997"/>
        <end position="1024"/>
    </location>
</feature>
<feature type="transmembrane region" description="Helical" evidence="4">
    <location>
        <begin position="354"/>
        <end position="376"/>
    </location>
</feature>
<feature type="transmembrane region" description="Helical" evidence="4">
    <location>
        <begin position="1174"/>
        <end position="1191"/>
    </location>
</feature>
<reference evidence="7" key="2">
    <citation type="submission" date="2021-06" db="EMBL/GenBank/DDBJ databases">
        <title>Interrogation of the integrated mobile genetic elements in gut-associated Bacteroides with a consensus prediction approach.</title>
        <authorList>
            <person name="Campbell D.E."/>
            <person name="Leigh J.R."/>
            <person name="Kim T."/>
            <person name="England W."/>
            <person name="Whitaker R.J."/>
            <person name="Degnan P.H."/>
        </authorList>
    </citation>
    <scope>NUCLEOTIDE SEQUENCE</scope>
    <source>
        <strain evidence="7">VPI-BTDOT2</strain>
    </source>
</reference>
<dbReference type="PROSITE" id="PS00211">
    <property type="entry name" value="ABC_TRANSPORTER_1"/>
    <property type="match status" value="1"/>
</dbReference>
<keyword evidence="2" id="KW-0067">ATP-binding</keyword>
<dbReference type="Gene3D" id="3.30.70.1440">
    <property type="entry name" value="Multidrug efflux transporter AcrB pore domain"/>
    <property type="match status" value="1"/>
</dbReference>
<feature type="transmembrane region" description="Helical" evidence="4">
    <location>
        <begin position="1070"/>
        <end position="1088"/>
    </location>
</feature>
<dbReference type="SUPFAM" id="SSF82866">
    <property type="entry name" value="Multidrug efflux transporter AcrB transmembrane domain"/>
    <property type="match status" value="2"/>
</dbReference>
<dbReference type="PANTHER" id="PTHR32063">
    <property type="match status" value="1"/>
</dbReference>
<dbReference type="InterPro" id="IPR027463">
    <property type="entry name" value="AcrB_DN_DC_subdom"/>
</dbReference>
<dbReference type="SMART" id="SM00382">
    <property type="entry name" value="AAA"/>
    <property type="match status" value="1"/>
</dbReference>
<feature type="transmembrane region" description="Helical" evidence="4">
    <location>
        <begin position="1045"/>
        <end position="1064"/>
    </location>
</feature>
<keyword evidence="4" id="KW-0472">Membrane</keyword>
<feature type="transmembrane region" description="Helical" evidence="4">
    <location>
        <begin position="874"/>
        <end position="893"/>
    </location>
</feature>
<dbReference type="RefSeq" id="WP_008760597.1">
    <property type="nucleotide sequence ID" value="NZ_CAXSMB010000023.1"/>
</dbReference>
<dbReference type="InterPro" id="IPR003593">
    <property type="entry name" value="AAA+_ATPase"/>
</dbReference>
<name>A0A0P0FRG3_BACT4</name>
<feature type="transmembrane region" description="Helical" evidence="4">
    <location>
        <begin position="973"/>
        <end position="991"/>
    </location>
</feature>
<dbReference type="Pfam" id="PF00873">
    <property type="entry name" value="ACR_tran"/>
    <property type="match status" value="1"/>
</dbReference>
<keyword evidence="4" id="KW-1133">Transmembrane helix</keyword>
<protein>
    <submittedName>
        <fullName evidence="6">AcrB/AcrD/AcrF family cation efflux protein</fullName>
    </submittedName>
    <submittedName>
        <fullName evidence="7">Efflux RND transporter permease subunit</fullName>
    </submittedName>
</protein>
<dbReference type="SUPFAM" id="SSF82693">
    <property type="entry name" value="Multidrug efflux transporter AcrB pore domain, PN1, PN2, PC1 and PC2 subdomains"/>
    <property type="match status" value="2"/>
</dbReference>
<feature type="transmembrane region" description="Helical" evidence="4">
    <location>
        <begin position="459"/>
        <end position="487"/>
    </location>
</feature>
<keyword evidence="1" id="KW-0547">Nucleotide-binding</keyword>
<dbReference type="Proteomes" id="UP000095576">
    <property type="component" value="Unassembled WGS sequence"/>
</dbReference>
<dbReference type="InterPro" id="IPR027417">
    <property type="entry name" value="P-loop_NTPase"/>
</dbReference>
<gene>
    <name evidence="6" type="primary">bepE_5</name>
    <name evidence="6" type="ORF">ERS852511_01883</name>
    <name evidence="7" type="ORF">KQP59_09805</name>
</gene>
<dbReference type="GO" id="GO:0042910">
    <property type="term" value="F:xenobiotic transmembrane transporter activity"/>
    <property type="evidence" value="ECO:0007669"/>
    <property type="project" value="TreeGrafter"/>
</dbReference>
<dbReference type="Gene3D" id="3.30.2090.10">
    <property type="entry name" value="Multidrug efflux transporter AcrB TolC docking domain, DN and DC subdomains"/>
    <property type="match status" value="2"/>
</dbReference>
<evidence type="ECO:0000259" key="5">
    <source>
        <dbReference type="PROSITE" id="PS50893"/>
    </source>
</evidence>
<feature type="transmembrane region" description="Helical" evidence="4">
    <location>
        <begin position="427"/>
        <end position="447"/>
    </location>
</feature>
<evidence type="ECO:0000313" key="6">
    <source>
        <dbReference type="EMBL" id="CUP36913.1"/>
    </source>
</evidence>
<keyword evidence="4" id="KW-0812">Transmembrane</keyword>
<proteinExistence type="predicted"/>
<dbReference type="InterPro" id="IPR017871">
    <property type="entry name" value="ABC_transporter-like_CS"/>
</dbReference>
<dbReference type="Gene3D" id="3.30.70.1320">
    <property type="entry name" value="Multidrug efflux transporter AcrB pore domain like"/>
    <property type="match status" value="1"/>
</dbReference>